<protein>
    <recommendedName>
        <fullName evidence="11">G-protein coupled receptors family 1 profile domain-containing protein</fullName>
    </recommendedName>
</protein>
<keyword evidence="13" id="KW-1185">Reference proteome</keyword>
<dbReference type="Proteomes" id="UP001186944">
    <property type="component" value="Unassembled WGS sequence"/>
</dbReference>
<feature type="region of interest" description="Disordered" evidence="9">
    <location>
        <begin position="237"/>
        <end position="267"/>
    </location>
</feature>
<evidence type="ECO:0000256" key="2">
    <source>
        <dbReference type="ARBA" id="ARBA00022692"/>
    </source>
</evidence>
<dbReference type="Gene3D" id="1.20.1070.10">
    <property type="entry name" value="Rhodopsin 7-helix transmembrane proteins"/>
    <property type="match status" value="1"/>
</dbReference>
<dbReference type="SUPFAM" id="SSF81321">
    <property type="entry name" value="Family A G protein-coupled receptor-like"/>
    <property type="match status" value="1"/>
</dbReference>
<feature type="transmembrane region" description="Helical" evidence="10">
    <location>
        <begin position="62"/>
        <end position="89"/>
    </location>
</feature>
<organism evidence="12 13">
    <name type="scientific">Pinctada imbricata</name>
    <name type="common">Atlantic pearl-oyster</name>
    <name type="synonym">Pinctada martensii</name>
    <dbReference type="NCBI Taxonomy" id="66713"/>
    <lineage>
        <taxon>Eukaryota</taxon>
        <taxon>Metazoa</taxon>
        <taxon>Spiralia</taxon>
        <taxon>Lophotrochozoa</taxon>
        <taxon>Mollusca</taxon>
        <taxon>Bivalvia</taxon>
        <taxon>Autobranchia</taxon>
        <taxon>Pteriomorphia</taxon>
        <taxon>Pterioida</taxon>
        <taxon>Pterioidea</taxon>
        <taxon>Pteriidae</taxon>
        <taxon>Pinctada</taxon>
    </lineage>
</organism>
<feature type="domain" description="G-protein coupled receptors family 1 profile" evidence="11">
    <location>
        <begin position="41"/>
        <end position="341"/>
    </location>
</feature>
<feature type="transmembrane region" description="Helical" evidence="10">
    <location>
        <begin position="325"/>
        <end position="344"/>
    </location>
</feature>
<sequence>MNATIIRNEAMLAAVNKGLVEQMMIPSIVMVGILSVLGAPGNALVFLVYLTRWKKNTSRIFILALAVCDMYNCFISMPIEIFLLVNYVQTDMPVLCKISRFMTFWMNDTSAFILIGIAFDRFSRICKPFNTQMGPSKAKLWCLISYLINLAIAVPSLFLYGTTTSNIPVKTIFVEGKICLIDDQYLRTRYPLYFSFVIFGGNIIVDIIVIVLYSVIGYKVVRSTSKILGRTYSRESESSGSFRLSGRRQGSKSDKQKRLTRQRSLSEDQELARRSKMMKTTFMLFLVTLVFMLSFVPYCIIVKVRYLNPTYYRNSTITGKAFSHFFLRTYFLSSAMNPVIYSFLSERFRKECTYILSKLKFWNNPCTNDS</sequence>
<evidence type="ECO:0000256" key="5">
    <source>
        <dbReference type="ARBA" id="ARBA00023136"/>
    </source>
</evidence>
<dbReference type="PANTHER" id="PTHR24238:SF47">
    <property type="entry name" value="ECDYSTEROIDS_DOPAMINE RECEPTOR-RELATED"/>
    <property type="match status" value="1"/>
</dbReference>
<dbReference type="Pfam" id="PF00001">
    <property type="entry name" value="7tm_1"/>
    <property type="match status" value="1"/>
</dbReference>
<keyword evidence="6 8" id="KW-0675">Receptor</keyword>
<dbReference type="AlphaFoldDB" id="A0AA88XN45"/>
<feature type="transmembrane region" description="Helical" evidence="10">
    <location>
        <begin position="282"/>
        <end position="305"/>
    </location>
</feature>
<evidence type="ECO:0000313" key="13">
    <source>
        <dbReference type="Proteomes" id="UP001186944"/>
    </source>
</evidence>
<evidence type="ECO:0000256" key="3">
    <source>
        <dbReference type="ARBA" id="ARBA00022989"/>
    </source>
</evidence>
<evidence type="ECO:0000256" key="6">
    <source>
        <dbReference type="ARBA" id="ARBA00023170"/>
    </source>
</evidence>
<feature type="transmembrane region" description="Helical" evidence="10">
    <location>
        <begin position="28"/>
        <end position="50"/>
    </location>
</feature>
<keyword evidence="3 10" id="KW-1133">Transmembrane helix</keyword>
<keyword evidence="7 8" id="KW-0807">Transducer</keyword>
<dbReference type="GO" id="GO:0016020">
    <property type="term" value="C:membrane"/>
    <property type="evidence" value="ECO:0007669"/>
    <property type="project" value="UniProtKB-SubCell"/>
</dbReference>
<feature type="transmembrane region" description="Helical" evidence="10">
    <location>
        <begin position="101"/>
        <end position="119"/>
    </location>
</feature>
<keyword evidence="5 10" id="KW-0472">Membrane</keyword>
<dbReference type="InterPro" id="IPR000276">
    <property type="entry name" value="GPCR_Rhodpsn"/>
</dbReference>
<feature type="transmembrane region" description="Helical" evidence="10">
    <location>
        <begin position="192"/>
        <end position="216"/>
    </location>
</feature>
<gene>
    <name evidence="12" type="ORF">FSP39_018990</name>
</gene>
<evidence type="ECO:0000256" key="4">
    <source>
        <dbReference type="ARBA" id="ARBA00023040"/>
    </source>
</evidence>
<dbReference type="GO" id="GO:0004930">
    <property type="term" value="F:G protein-coupled receptor activity"/>
    <property type="evidence" value="ECO:0007669"/>
    <property type="project" value="UniProtKB-KW"/>
</dbReference>
<reference evidence="12" key="1">
    <citation type="submission" date="2019-08" db="EMBL/GenBank/DDBJ databases">
        <title>The improved chromosome-level genome for the pearl oyster Pinctada fucata martensii using PacBio sequencing and Hi-C.</title>
        <authorList>
            <person name="Zheng Z."/>
        </authorList>
    </citation>
    <scope>NUCLEOTIDE SEQUENCE</scope>
    <source>
        <strain evidence="12">ZZ-2019</strain>
        <tissue evidence="12">Adductor muscle</tissue>
    </source>
</reference>
<evidence type="ECO:0000313" key="12">
    <source>
        <dbReference type="EMBL" id="KAK3088420.1"/>
    </source>
</evidence>
<name>A0AA88XN45_PINIB</name>
<evidence type="ECO:0000256" key="9">
    <source>
        <dbReference type="SAM" id="MobiDB-lite"/>
    </source>
</evidence>
<evidence type="ECO:0000259" key="11">
    <source>
        <dbReference type="PROSITE" id="PS50262"/>
    </source>
</evidence>
<proteinExistence type="inferred from homology"/>
<comment type="caution">
    <text evidence="12">The sequence shown here is derived from an EMBL/GenBank/DDBJ whole genome shotgun (WGS) entry which is preliminary data.</text>
</comment>
<dbReference type="PRINTS" id="PR00237">
    <property type="entry name" value="GPCRRHODOPSN"/>
</dbReference>
<comment type="subcellular location">
    <subcellularLocation>
        <location evidence="1">Membrane</location>
        <topology evidence="1">Multi-pass membrane protein</topology>
    </subcellularLocation>
</comment>
<dbReference type="CDD" id="cd00637">
    <property type="entry name" value="7tm_classA_rhodopsin-like"/>
    <property type="match status" value="1"/>
</dbReference>
<evidence type="ECO:0000256" key="8">
    <source>
        <dbReference type="RuleBase" id="RU000688"/>
    </source>
</evidence>
<accession>A0AA88XN45</accession>
<keyword evidence="2 8" id="KW-0812">Transmembrane</keyword>
<dbReference type="PANTHER" id="PTHR24238">
    <property type="entry name" value="G-PROTEIN COUPLED RECEPTOR"/>
    <property type="match status" value="1"/>
</dbReference>
<evidence type="ECO:0000256" key="10">
    <source>
        <dbReference type="SAM" id="Phobius"/>
    </source>
</evidence>
<dbReference type="EMBL" id="VSWD01000011">
    <property type="protein sequence ID" value="KAK3088420.1"/>
    <property type="molecule type" value="Genomic_DNA"/>
</dbReference>
<dbReference type="InterPro" id="IPR017452">
    <property type="entry name" value="GPCR_Rhodpsn_7TM"/>
</dbReference>
<feature type="transmembrane region" description="Helical" evidence="10">
    <location>
        <begin position="140"/>
        <end position="160"/>
    </location>
</feature>
<dbReference type="PROSITE" id="PS00237">
    <property type="entry name" value="G_PROTEIN_RECEP_F1_1"/>
    <property type="match status" value="1"/>
</dbReference>
<evidence type="ECO:0000256" key="1">
    <source>
        <dbReference type="ARBA" id="ARBA00004141"/>
    </source>
</evidence>
<comment type="similarity">
    <text evidence="8">Belongs to the G-protein coupled receptor 1 family.</text>
</comment>
<evidence type="ECO:0000256" key="7">
    <source>
        <dbReference type="ARBA" id="ARBA00023224"/>
    </source>
</evidence>
<keyword evidence="4 8" id="KW-0297">G-protein coupled receptor</keyword>
<dbReference type="PROSITE" id="PS50262">
    <property type="entry name" value="G_PROTEIN_RECEP_F1_2"/>
    <property type="match status" value="1"/>
</dbReference>